<sequence>MAELSQDYTFASAAKTVDLLRAAADQMTQFIKGSPDAAKRVLKQTDAAVTAFNNLSAEIDKLGLKDVGLVVRVREAKLGDTYPRYYIANRWCDATAYMRAHCDRQAKCDVGASYQTDVCGYNPAPSAEPQHRGLYVIYECVRNLEANFDSGYDPTPLAGNARLQKPVNDYVVLRGGGSLMCAVK</sequence>
<comment type="caution">
    <text evidence="1">The sequence shown here is derived from an EMBL/GenBank/DDBJ whole genome shotgun (WGS) entry which is preliminary data.</text>
</comment>
<dbReference type="RefSeq" id="WP_337108751.1">
    <property type="nucleotide sequence ID" value="NZ_JAPYKS010000026.1"/>
</dbReference>
<gene>
    <name evidence="1" type="ORF">O7A60_26840</name>
</gene>
<proteinExistence type="predicted"/>
<dbReference type="EMBL" id="JAPYKS010000026">
    <property type="protein sequence ID" value="MEI9412343.1"/>
    <property type="molecule type" value="Genomic_DNA"/>
</dbReference>
<evidence type="ECO:0000313" key="2">
    <source>
        <dbReference type="Proteomes" id="UP001387293"/>
    </source>
</evidence>
<evidence type="ECO:0000313" key="1">
    <source>
        <dbReference type="EMBL" id="MEI9412343.1"/>
    </source>
</evidence>
<accession>A0ABU8L441</accession>
<reference evidence="1 2" key="1">
    <citation type="submission" date="2022-12" db="EMBL/GenBank/DDBJ databases">
        <authorList>
            <person name="Muema E."/>
        </authorList>
    </citation>
    <scope>NUCLEOTIDE SEQUENCE [LARGE SCALE GENOMIC DNA]</scope>
    <source>
        <strain evidence="2">1326</strain>
    </source>
</reference>
<dbReference type="Proteomes" id="UP001387293">
    <property type="component" value="Unassembled WGS sequence"/>
</dbReference>
<keyword evidence="2" id="KW-1185">Reference proteome</keyword>
<protein>
    <submittedName>
        <fullName evidence="1">Uncharacterized protein</fullName>
    </submittedName>
</protein>
<name>A0ABU8L441_9HYPH</name>
<organism evidence="1 2">
    <name type="scientific">Mesorhizobium salmacidum</name>
    <dbReference type="NCBI Taxonomy" id="3015171"/>
    <lineage>
        <taxon>Bacteria</taxon>
        <taxon>Pseudomonadati</taxon>
        <taxon>Pseudomonadota</taxon>
        <taxon>Alphaproteobacteria</taxon>
        <taxon>Hyphomicrobiales</taxon>
        <taxon>Phyllobacteriaceae</taxon>
        <taxon>Mesorhizobium</taxon>
    </lineage>
</organism>